<keyword evidence="2" id="KW-1185">Reference proteome</keyword>
<name>A0A7W1WNT4_9BACL</name>
<dbReference type="InterPro" id="IPR022477">
    <property type="entry name" value="Spore_YqfC"/>
</dbReference>
<gene>
    <name evidence="1" type="primary">yqfC</name>
    <name evidence="1" type="ORF">H1191_02345</name>
</gene>
<dbReference type="RefSeq" id="WP_181750361.1">
    <property type="nucleotide sequence ID" value="NZ_JACEIQ010000001.1"/>
</dbReference>
<accession>A0A7W1WNT4</accession>
<comment type="caution">
    <text evidence="1">The sequence shown here is derived from an EMBL/GenBank/DDBJ whole genome shotgun (WGS) entry which is preliminary data.</text>
</comment>
<dbReference type="EMBL" id="JACEIQ010000001">
    <property type="protein sequence ID" value="MBA4493154.1"/>
    <property type="molecule type" value="Genomic_DNA"/>
</dbReference>
<organism evidence="1 2">
    <name type="scientific">Paenactinomyces guangxiensis</name>
    <dbReference type="NCBI Taxonomy" id="1490290"/>
    <lineage>
        <taxon>Bacteria</taxon>
        <taxon>Bacillati</taxon>
        <taxon>Bacillota</taxon>
        <taxon>Bacilli</taxon>
        <taxon>Bacillales</taxon>
        <taxon>Thermoactinomycetaceae</taxon>
        <taxon>Paenactinomyces</taxon>
    </lineage>
</organism>
<proteinExistence type="predicted"/>
<dbReference type="InterPro" id="IPR022476">
    <property type="entry name" value="Spore_YabP/YqfC"/>
</dbReference>
<dbReference type="AlphaFoldDB" id="A0A7W1WNT4"/>
<sequence>MGGWRGHMRKWASEWFDLPPDLTSEVPRIEMIGPFRLQVENHRGMYHFSNREIKLKIHQGSIIIAGENLMIKAIYPEVVLIEGTIHELRYEK</sequence>
<dbReference type="Gene3D" id="2.60.40.2000">
    <property type="match status" value="1"/>
</dbReference>
<dbReference type="NCBIfam" id="TIGR02856">
    <property type="entry name" value="spore_yqfC"/>
    <property type="match status" value="1"/>
</dbReference>
<dbReference type="InterPro" id="IPR038705">
    <property type="entry name" value="YabP_sf"/>
</dbReference>
<evidence type="ECO:0000313" key="2">
    <source>
        <dbReference type="Proteomes" id="UP000535491"/>
    </source>
</evidence>
<evidence type="ECO:0000313" key="1">
    <source>
        <dbReference type="EMBL" id="MBA4493154.1"/>
    </source>
</evidence>
<dbReference type="Proteomes" id="UP000535491">
    <property type="component" value="Unassembled WGS sequence"/>
</dbReference>
<dbReference type="Pfam" id="PF07873">
    <property type="entry name" value="YabP"/>
    <property type="match status" value="1"/>
</dbReference>
<reference evidence="1 2" key="1">
    <citation type="submission" date="2020-07" db="EMBL/GenBank/DDBJ databases">
        <authorList>
            <person name="Feng H."/>
        </authorList>
    </citation>
    <scope>NUCLEOTIDE SEQUENCE [LARGE SCALE GENOMIC DNA]</scope>
    <source>
        <strain evidence="2">s-10</strain>
    </source>
</reference>
<protein>
    <submittedName>
        <fullName evidence="1">Sporulation protein YqfC</fullName>
    </submittedName>
</protein>